<name>A0A841SL20_9BACL</name>
<dbReference type="InterPro" id="IPR015424">
    <property type="entry name" value="PyrdxlP-dep_Trfase"/>
</dbReference>
<dbReference type="InterPro" id="IPR004839">
    <property type="entry name" value="Aminotransferase_I/II_large"/>
</dbReference>
<comment type="similarity">
    <text evidence="2">In the C-terminal section; belongs to the class-I pyridoxal-phosphate-dependent aminotransferase family.</text>
</comment>
<dbReference type="Gene3D" id="3.40.640.10">
    <property type="entry name" value="Type I PLP-dependent aspartate aminotransferase-like (Major domain)"/>
    <property type="match status" value="1"/>
</dbReference>
<evidence type="ECO:0000256" key="1">
    <source>
        <dbReference type="ARBA" id="ARBA00001933"/>
    </source>
</evidence>
<evidence type="ECO:0000256" key="5">
    <source>
        <dbReference type="ARBA" id="ARBA00023015"/>
    </source>
</evidence>
<proteinExistence type="inferred from homology"/>
<evidence type="ECO:0000256" key="4">
    <source>
        <dbReference type="ARBA" id="ARBA00022898"/>
    </source>
</evidence>
<keyword evidence="7" id="KW-0804">Transcription</keyword>
<keyword evidence="10" id="KW-1185">Reference proteome</keyword>
<dbReference type="GO" id="GO:0003700">
    <property type="term" value="F:DNA-binding transcription factor activity"/>
    <property type="evidence" value="ECO:0007669"/>
    <property type="project" value="InterPro"/>
</dbReference>
<dbReference type="InterPro" id="IPR036388">
    <property type="entry name" value="WH-like_DNA-bd_sf"/>
</dbReference>
<reference evidence="9 10" key="1">
    <citation type="submission" date="2020-08" db="EMBL/GenBank/DDBJ databases">
        <title>Cohnella phylogeny.</title>
        <authorList>
            <person name="Dunlap C."/>
        </authorList>
    </citation>
    <scope>NUCLEOTIDE SEQUENCE [LARGE SCALE GENOMIC DNA]</scope>
    <source>
        <strain evidence="9 10">DSM 25241</strain>
    </source>
</reference>
<dbReference type="AlphaFoldDB" id="A0A841SL20"/>
<dbReference type="GO" id="GO:0003677">
    <property type="term" value="F:DNA binding"/>
    <property type="evidence" value="ECO:0007669"/>
    <property type="project" value="UniProtKB-KW"/>
</dbReference>
<keyword evidence="6" id="KW-0238">DNA-binding</keyword>
<dbReference type="SUPFAM" id="SSF46785">
    <property type="entry name" value="Winged helix' DNA-binding domain"/>
    <property type="match status" value="1"/>
</dbReference>
<dbReference type="PRINTS" id="PR00035">
    <property type="entry name" value="HTHGNTR"/>
</dbReference>
<dbReference type="CDD" id="cd07377">
    <property type="entry name" value="WHTH_GntR"/>
    <property type="match status" value="1"/>
</dbReference>
<dbReference type="Gene3D" id="1.10.10.10">
    <property type="entry name" value="Winged helix-like DNA-binding domain superfamily/Winged helix DNA-binding domain"/>
    <property type="match status" value="1"/>
</dbReference>
<evidence type="ECO:0000259" key="8">
    <source>
        <dbReference type="PROSITE" id="PS50949"/>
    </source>
</evidence>
<accession>A0A841SL20</accession>
<dbReference type="Pfam" id="PF00392">
    <property type="entry name" value="GntR"/>
    <property type="match status" value="1"/>
</dbReference>
<dbReference type="InterPro" id="IPR000524">
    <property type="entry name" value="Tscrpt_reg_HTH_GntR"/>
</dbReference>
<sequence length="511" mass="56923">MFQVPYESRLKECGSKHLALYLALREGITSGLLEPGARLPSTRQLAELYRLSRGSVSLAYEMLAAEGYVRTGIGQGTFVSGRHGLSAIRPATGERQAEAEETAEACAQKPILSAWGERVAGEADKLFGGAAADSNFKGISFVPRGMGEKGFPFMEWKSVVSAQWRRLGSIADNHWATEGSYRLRRVLAERLGRERGIRCAAEDIVITGGSMQAIAIIAQLLLEEGRAAVMENPGYPGIRFAVQATGASLHPAEVDEEGILPRDWDAQLLFVTPTRQFPTGAVLRLERRLELLEWAARRGSWIVEDDYDSDFRWGGRPIEPLKSLDGEGRVVYVGSFSRTMRSEVRIGYAVLPQALRNSFIQAKRLYDPHPEGIAEQNALADWIAEGGYDRHLRRMRRIFHKLQERLKRGLDGSLAELFEIVPSDAGLSLFAYWRGDEASYRLLRERSRERGVAWQDGGKYRISDSENRPSALFGFAHLDEKEIESGIDRIRLAARELGLIPHEDQGGSNHA</sequence>
<evidence type="ECO:0000313" key="9">
    <source>
        <dbReference type="EMBL" id="MBB6632604.1"/>
    </source>
</evidence>
<evidence type="ECO:0000256" key="3">
    <source>
        <dbReference type="ARBA" id="ARBA00022576"/>
    </source>
</evidence>
<dbReference type="PROSITE" id="PS50949">
    <property type="entry name" value="HTH_GNTR"/>
    <property type="match status" value="1"/>
</dbReference>
<dbReference type="RefSeq" id="WP_185117851.1">
    <property type="nucleotide sequence ID" value="NZ_JACJVQ010000002.1"/>
</dbReference>
<dbReference type="SMART" id="SM00345">
    <property type="entry name" value="HTH_GNTR"/>
    <property type="match status" value="1"/>
</dbReference>
<evidence type="ECO:0000256" key="7">
    <source>
        <dbReference type="ARBA" id="ARBA00023163"/>
    </source>
</evidence>
<evidence type="ECO:0000256" key="2">
    <source>
        <dbReference type="ARBA" id="ARBA00005384"/>
    </source>
</evidence>
<dbReference type="InterPro" id="IPR036390">
    <property type="entry name" value="WH_DNA-bd_sf"/>
</dbReference>
<keyword evidence="3 9" id="KW-0032">Aminotransferase</keyword>
<dbReference type="Pfam" id="PF00155">
    <property type="entry name" value="Aminotran_1_2"/>
    <property type="match status" value="1"/>
</dbReference>
<keyword evidence="9" id="KW-0808">Transferase</keyword>
<organism evidence="9 10">
    <name type="scientific">Cohnella thailandensis</name>
    <dbReference type="NCBI Taxonomy" id="557557"/>
    <lineage>
        <taxon>Bacteria</taxon>
        <taxon>Bacillati</taxon>
        <taxon>Bacillota</taxon>
        <taxon>Bacilli</taxon>
        <taxon>Bacillales</taxon>
        <taxon>Paenibacillaceae</taxon>
        <taxon>Cohnella</taxon>
    </lineage>
</organism>
<evidence type="ECO:0000313" key="10">
    <source>
        <dbReference type="Proteomes" id="UP000535838"/>
    </source>
</evidence>
<dbReference type="CDD" id="cd00609">
    <property type="entry name" value="AAT_like"/>
    <property type="match status" value="1"/>
</dbReference>
<dbReference type="EMBL" id="JACJVQ010000002">
    <property type="protein sequence ID" value="MBB6632604.1"/>
    <property type="molecule type" value="Genomic_DNA"/>
</dbReference>
<dbReference type="PANTHER" id="PTHR46577:SF1">
    <property type="entry name" value="HTH-TYPE TRANSCRIPTIONAL REGULATORY PROTEIN GABR"/>
    <property type="match status" value="1"/>
</dbReference>
<dbReference type="GO" id="GO:0008483">
    <property type="term" value="F:transaminase activity"/>
    <property type="evidence" value="ECO:0007669"/>
    <property type="project" value="UniProtKB-KW"/>
</dbReference>
<protein>
    <submittedName>
        <fullName evidence="9">PLP-dependent aminotransferase family protein</fullName>
    </submittedName>
</protein>
<dbReference type="PANTHER" id="PTHR46577">
    <property type="entry name" value="HTH-TYPE TRANSCRIPTIONAL REGULATORY PROTEIN GABR"/>
    <property type="match status" value="1"/>
</dbReference>
<keyword evidence="5" id="KW-0805">Transcription regulation</keyword>
<comment type="caution">
    <text evidence="9">The sequence shown here is derived from an EMBL/GenBank/DDBJ whole genome shotgun (WGS) entry which is preliminary data.</text>
</comment>
<dbReference type="InterPro" id="IPR051446">
    <property type="entry name" value="HTH_trans_reg/aminotransferase"/>
</dbReference>
<keyword evidence="4" id="KW-0663">Pyridoxal phosphate</keyword>
<dbReference type="Proteomes" id="UP000535838">
    <property type="component" value="Unassembled WGS sequence"/>
</dbReference>
<evidence type="ECO:0000256" key="6">
    <source>
        <dbReference type="ARBA" id="ARBA00023125"/>
    </source>
</evidence>
<gene>
    <name evidence="9" type="ORF">H7B67_00510</name>
</gene>
<dbReference type="GO" id="GO:0030170">
    <property type="term" value="F:pyridoxal phosphate binding"/>
    <property type="evidence" value="ECO:0007669"/>
    <property type="project" value="InterPro"/>
</dbReference>
<dbReference type="InterPro" id="IPR015421">
    <property type="entry name" value="PyrdxlP-dep_Trfase_major"/>
</dbReference>
<dbReference type="SUPFAM" id="SSF53383">
    <property type="entry name" value="PLP-dependent transferases"/>
    <property type="match status" value="1"/>
</dbReference>
<comment type="cofactor">
    <cofactor evidence="1">
        <name>pyridoxal 5'-phosphate</name>
        <dbReference type="ChEBI" id="CHEBI:597326"/>
    </cofactor>
</comment>
<feature type="domain" description="HTH gntR-type" evidence="8">
    <location>
        <begin position="14"/>
        <end position="82"/>
    </location>
</feature>